<dbReference type="PATRIC" id="fig|755178.3.peg.2634"/>
<name>K9Z5V1_CYAAP</name>
<reference evidence="2" key="1">
    <citation type="journal article" date="2013" name="Proc. Natl. Acad. Sci. U.S.A.">
        <title>Improving the coverage of the cyanobacterial phylum using diversity-driven genome sequencing.</title>
        <authorList>
            <person name="Shih P.M."/>
            <person name="Wu D."/>
            <person name="Latifi A."/>
            <person name="Axen S.D."/>
            <person name="Fewer D.P."/>
            <person name="Talla E."/>
            <person name="Calteau A."/>
            <person name="Cai F."/>
            <person name="Tandeau de Marsac N."/>
            <person name="Rippka R."/>
            <person name="Herdman M."/>
            <person name="Sivonen K."/>
            <person name="Coursin T."/>
            <person name="Laurent T."/>
            <person name="Goodwin L."/>
            <person name="Nolan M."/>
            <person name="Davenport K.W."/>
            <person name="Han C.S."/>
            <person name="Rubin E.M."/>
            <person name="Eisen J.A."/>
            <person name="Woyke T."/>
            <person name="Gugger M."/>
            <person name="Kerfeld C.A."/>
        </authorList>
    </citation>
    <scope>NUCLEOTIDE SEQUENCE [LARGE SCALE GENOMIC DNA]</scope>
    <source>
        <strain evidence="2">PCC 10605</strain>
    </source>
</reference>
<dbReference type="STRING" id="755178.Cyan10605_2485"/>
<proteinExistence type="predicted"/>
<dbReference type="AlphaFoldDB" id="K9Z5V1"/>
<protein>
    <recommendedName>
        <fullName evidence="3">Helicase/UvrB N-terminal domain-containing protein</fullName>
    </recommendedName>
</protein>
<evidence type="ECO:0000313" key="1">
    <source>
        <dbReference type="EMBL" id="AFZ54566.1"/>
    </source>
</evidence>
<organism evidence="1 2">
    <name type="scientific">Cyanobacterium aponinum (strain PCC 10605)</name>
    <dbReference type="NCBI Taxonomy" id="755178"/>
    <lineage>
        <taxon>Bacteria</taxon>
        <taxon>Bacillati</taxon>
        <taxon>Cyanobacteriota</taxon>
        <taxon>Cyanophyceae</taxon>
        <taxon>Oscillatoriophycideae</taxon>
        <taxon>Chroococcales</taxon>
        <taxon>Geminocystaceae</taxon>
        <taxon>Cyanobacterium</taxon>
    </lineage>
</organism>
<evidence type="ECO:0008006" key="3">
    <source>
        <dbReference type="Google" id="ProtNLM"/>
    </source>
</evidence>
<dbReference type="HOGENOM" id="CLU_007856_0_0_3"/>
<dbReference type="eggNOG" id="ENOG502Z7YA">
    <property type="taxonomic scope" value="Bacteria"/>
</dbReference>
<dbReference type="OrthoDB" id="6372157at2"/>
<dbReference type="RefSeq" id="WP_015220289.1">
    <property type="nucleotide sequence ID" value="NC_019776.1"/>
</dbReference>
<dbReference type="EMBL" id="CP003947">
    <property type="protein sequence ID" value="AFZ54566.1"/>
    <property type="molecule type" value="Genomic_DNA"/>
</dbReference>
<keyword evidence="2" id="KW-1185">Reference proteome</keyword>
<evidence type="ECO:0000313" key="2">
    <source>
        <dbReference type="Proteomes" id="UP000010480"/>
    </source>
</evidence>
<dbReference type="KEGG" id="can:Cyan10605_2485"/>
<dbReference type="Proteomes" id="UP000010480">
    <property type="component" value="Chromosome"/>
</dbReference>
<accession>K9Z5V1</accession>
<gene>
    <name evidence="1" type="ordered locus">Cyan10605_2485</name>
</gene>
<sequence length="1156" mass="136883">MSTLQNILREYALDQKKGLLLLSMPTGFGKTHNVLDFIYQNYHKFKTEKRKIIFITNLKKNLPHEDLKKRFDKDNKQSEYEDNVLFIKSNLDFVLENLPDLEIPEKFSKSKNYDTLIEEIKAYNNCWDNNYLKTYKKLIKKEIREKYEPAFRAEIVQELDKRHKNKNNRLQLIKNNSDYQWIGKLYPTVFTDEKTILFMSMDKFLVKNSTLIEPAYYCYQELTENSLIFIDEFDATKDTILNQIIEKGTENPIDLITLFSNIHNNLNGRKFPSFILKDSLVRKKEISKKKRQSLSKILANLKKDAREIFKDFSLVYTHKTFPSDFKKSRNFLFYDYESHHVLDRKSNLMIETIQEDNVNWLKVVLREDKSYKNYKTISSLLGRIGGFFSYFQKVIYLFGTNYKELRKENGDEVFSLKSAIDSILVLGFQLTDEKTIELLTNKILENRYSFTKEKASKINNQLQSFYEVGFKYHDIVDNDNHDLTSKIYLYSFDRTPESILTQICQRGMVIGISATAHIDTNIGNYDIKYLKQYLKDSFYSLSQDEINQLKTEYQEIIKGYEKIQIKSKFIGTKDKKDKHEALETLKQMLNDEESANKLCNKYNDDNYIFCRYVRLLEVWEYFNKNEDCQCFICFLNKLPKSGDDKLDLDIIKEYFCYIKNLPATKENQKSIEGEYFILNSENFEEEQTKLEKKLSKGERIFIISTYQTLGAGVNLQYPIPQNFTPIKINDFKSRKKMDINGVYLEKPTNLLTPLNFEEIEQKEKDKNFIKYLFQLEFLFENGAMSRQQFKHKLDEAFRKYLNPNYRSKKINTDNNNLYQTSAFTKYLNKVIIQALGRICRTNMKASTIHILADNSMKSYLHSVSLPPDIIPVREYQELVKNCTQLIPPSEEEKEAKIKAENNSHRAFQYIQSSLTRTWNKSSIEQWQSLRQQVLFQPTITNQSDCESRWLKVYVELPTPNNCYRFTQTNDYGEVEIFFDKDNGLQEVSETACRLPELMKISILKDLFIKNNWATNFVPGELIISPPIFNNIYKGALGEVCGKHILEKTFNIHLLELEENEYERFDFKTRDGIYVDFKFWNNFDKEEEAELEKIRQKMRNINAEKVLIINILADKDNCKFEPIPSDNNKIIRIPFLCQDNKIHPEALKYLFQELYLS</sequence>